<evidence type="ECO:0000256" key="13">
    <source>
        <dbReference type="ARBA" id="ARBA00023237"/>
    </source>
</evidence>
<keyword evidence="3 14" id="KW-0813">Transport</keyword>
<proteinExistence type="inferred from homology"/>
<accession>A0A1D8UQJ1</accession>
<keyword evidence="5" id="KW-0410">Iron transport</keyword>
<dbReference type="Proteomes" id="UP000179145">
    <property type="component" value="Chromosome"/>
</dbReference>
<dbReference type="EMBL" id="CP014674">
    <property type="protein sequence ID" value="AOX15913.1"/>
    <property type="molecule type" value="Genomic_DNA"/>
</dbReference>
<keyword evidence="7" id="KW-0732">Signal</keyword>
<keyword evidence="4 14" id="KW-1134">Transmembrane beta strand</keyword>
<organism evidence="17 18">
    <name type="scientific">Kozakia baliensis</name>
    <dbReference type="NCBI Taxonomy" id="153496"/>
    <lineage>
        <taxon>Bacteria</taxon>
        <taxon>Pseudomonadati</taxon>
        <taxon>Pseudomonadota</taxon>
        <taxon>Alphaproteobacteria</taxon>
        <taxon>Acetobacterales</taxon>
        <taxon>Acetobacteraceae</taxon>
        <taxon>Kozakia</taxon>
    </lineage>
</organism>
<evidence type="ECO:0000256" key="2">
    <source>
        <dbReference type="ARBA" id="ARBA00009810"/>
    </source>
</evidence>
<keyword evidence="10 16" id="KW-0798">TonB box</keyword>
<reference evidence="17 18" key="1">
    <citation type="journal article" date="2016" name="Microb. Cell Fact.">
        <title>Dissection of exopolysaccharide biosynthesis in Kozakia baliensis.</title>
        <authorList>
            <person name="Brandt J.U."/>
            <person name="Jakob F."/>
            <person name="Behr J."/>
            <person name="Geissler A.J."/>
            <person name="Vogel R.F."/>
        </authorList>
    </citation>
    <scope>NUCLEOTIDE SEQUENCE [LARGE SCALE GENOMIC DNA]</scope>
    <source>
        <strain evidence="17 18">DSM 14400</strain>
    </source>
</reference>
<dbReference type="InterPro" id="IPR010917">
    <property type="entry name" value="TonB_rcpt_CS"/>
</dbReference>
<evidence type="ECO:0000256" key="14">
    <source>
        <dbReference type="PROSITE-ProRule" id="PRU01360"/>
    </source>
</evidence>
<dbReference type="InterPro" id="IPR037066">
    <property type="entry name" value="Plug_dom_sf"/>
</dbReference>
<dbReference type="GO" id="GO:0015891">
    <property type="term" value="P:siderophore transport"/>
    <property type="evidence" value="ECO:0007669"/>
    <property type="project" value="InterPro"/>
</dbReference>
<gene>
    <name evidence="17" type="ORF">A0U89_00830</name>
</gene>
<feature type="short sequence motif" description="TonB C-terminal box" evidence="15">
    <location>
        <begin position="710"/>
        <end position="727"/>
    </location>
</feature>
<dbReference type="GO" id="GO:0009279">
    <property type="term" value="C:cell outer membrane"/>
    <property type="evidence" value="ECO:0007669"/>
    <property type="project" value="UniProtKB-SubCell"/>
</dbReference>
<comment type="similarity">
    <text evidence="2 14 16">Belongs to the TonB-dependent receptor family.</text>
</comment>
<evidence type="ECO:0000313" key="18">
    <source>
        <dbReference type="Proteomes" id="UP000179145"/>
    </source>
</evidence>
<dbReference type="InterPro" id="IPR010105">
    <property type="entry name" value="TonB_sidphr_rcpt"/>
</dbReference>
<dbReference type="GO" id="GO:0015344">
    <property type="term" value="F:siderophore uptake transmembrane transporter activity"/>
    <property type="evidence" value="ECO:0007669"/>
    <property type="project" value="TreeGrafter"/>
</dbReference>
<keyword evidence="6 14" id="KW-0812">Transmembrane</keyword>
<evidence type="ECO:0000256" key="6">
    <source>
        <dbReference type="ARBA" id="ARBA00022692"/>
    </source>
</evidence>
<dbReference type="InterPro" id="IPR000531">
    <property type="entry name" value="Beta-barrel_TonB"/>
</dbReference>
<evidence type="ECO:0000256" key="15">
    <source>
        <dbReference type="PROSITE-ProRule" id="PRU10144"/>
    </source>
</evidence>
<dbReference type="GO" id="GO:0038023">
    <property type="term" value="F:signaling receptor activity"/>
    <property type="evidence" value="ECO:0007669"/>
    <property type="project" value="InterPro"/>
</dbReference>
<name>A0A1D8UQJ1_9PROT</name>
<dbReference type="SUPFAM" id="SSF56935">
    <property type="entry name" value="Porins"/>
    <property type="match status" value="1"/>
</dbReference>
<dbReference type="InterPro" id="IPR012910">
    <property type="entry name" value="Plug_dom"/>
</dbReference>
<dbReference type="Gene3D" id="2.170.130.10">
    <property type="entry name" value="TonB-dependent receptor, plug domain"/>
    <property type="match status" value="1"/>
</dbReference>
<comment type="subcellular location">
    <subcellularLocation>
        <location evidence="1 14">Cell outer membrane</location>
        <topology evidence="1 14">Multi-pass membrane protein</topology>
    </subcellularLocation>
</comment>
<dbReference type="PROSITE" id="PS01156">
    <property type="entry name" value="TONB_DEPENDENT_REC_2"/>
    <property type="match status" value="1"/>
</dbReference>
<evidence type="ECO:0000256" key="8">
    <source>
        <dbReference type="ARBA" id="ARBA00023004"/>
    </source>
</evidence>
<dbReference type="KEGG" id="kba:A0U89_00830"/>
<dbReference type="PANTHER" id="PTHR32552">
    <property type="entry name" value="FERRICHROME IRON RECEPTOR-RELATED"/>
    <property type="match status" value="1"/>
</dbReference>
<keyword evidence="13 14" id="KW-0998">Cell outer membrane</keyword>
<keyword evidence="12 17" id="KW-0675">Receptor</keyword>
<evidence type="ECO:0000256" key="4">
    <source>
        <dbReference type="ARBA" id="ARBA00022452"/>
    </source>
</evidence>
<keyword evidence="11 14" id="KW-0472">Membrane</keyword>
<evidence type="ECO:0000256" key="5">
    <source>
        <dbReference type="ARBA" id="ARBA00022496"/>
    </source>
</evidence>
<dbReference type="RefSeq" id="WP_070401763.1">
    <property type="nucleotide sequence ID" value="NZ_BJVW01000004.1"/>
</dbReference>
<sequence length="727" mass="79204">MRFRLTEQVLLASAASIVFSLPAHAAETSVQPAKPKAKTPAVEQVNVHRRVATGTTAQYSKKTAVLGPLGDRPTLDTPFSIMTVTQDVIANQQARNINDLAQYMPSVQLEERGDPNTSRPQSRGFEADVVSNSRIDGLNMVITTPYAAEQFDNLQVLNGLSGALYGPQNPAGTFSYTLKRPTDRMTERFVAGVDSIGAPLESLDVSGRVGRHGWFGYRLNLLNQQGESFVAGSHLRRDMVSGDFDIHLSPRTVIQIDASQYSFAERGYPGQFTYKTGIQLPNAPDLSKQGYGQPYAGFNMETNTALAKIIHHFNDDWSLTLGGLYQNAYRQVFSVSNQLLNSAGDYTSTISAAATAKNFKVGSNLAYLNGRFHTGPLKHEIVIGSNGYTMGNYNPTVGQSFTLGNASLGNPAKFSGRQPYFSGNYKSAVTTEQSLIAGDTISLGDHWAIMGTLAWGWLSTNNYNKNNVKTDSYARNAAFSPMTSLIYKATRNQSAYFTWGRSIEAGPTAPDGVKNANETLAPLRSEEYEVGYKYQFDNGFQLNVAGFRMSRPYGYTDPTTNVFGTFGNQRNYGVEFQAAGSVTRSLSVLGGMTWMDAQLGNTGTASTSHKEVVGVPPVQANVLLDYHPVWAKGAAVNASVHYMARRAADVKNETFAGSYVTLDLGARYATHVYKEPIVFRFGVNNVTNQSYWASVYPNTINGGTGTATNSAVAGLPRTYHFTMEIDF</sequence>
<evidence type="ECO:0000256" key="10">
    <source>
        <dbReference type="ARBA" id="ARBA00023077"/>
    </source>
</evidence>
<dbReference type="AlphaFoldDB" id="A0A1D8UQJ1"/>
<evidence type="ECO:0000256" key="7">
    <source>
        <dbReference type="ARBA" id="ARBA00022729"/>
    </source>
</evidence>
<dbReference type="CDD" id="cd01347">
    <property type="entry name" value="ligand_gated_channel"/>
    <property type="match status" value="1"/>
</dbReference>
<evidence type="ECO:0000256" key="11">
    <source>
        <dbReference type="ARBA" id="ARBA00023136"/>
    </source>
</evidence>
<keyword evidence="8" id="KW-0408">Iron</keyword>
<dbReference type="Gene3D" id="2.40.170.20">
    <property type="entry name" value="TonB-dependent receptor, beta-barrel domain"/>
    <property type="match status" value="1"/>
</dbReference>
<evidence type="ECO:0000256" key="9">
    <source>
        <dbReference type="ARBA" id="ARBA00023065"/>
    </source>
</evidence>
<protein>
    <submittedName>
        <fullName evidence="17">TonB-dependent receptor</fullName>
    </submittedName>
</protein>
<dbReference type="Pfam" id="PF07715">
    <property type="entry name" value="Plug"/>
    <property type="match status" value="1"/>
</dbReference>
<keyword evidence="9" id="KW-0406">Ion transport</keyword>
<evidence type="ECO:0000256" key="12">
    <source>
        <dbReference type="ARBA" id="ARBA00023170"/>
    </source>
</evidence>
<evidence type="ECO:0000313" key="17">
    <source>
        <dbReference type="EMBL" id="AOX15913.1"/>
    </source>
</evidence>
<keyword evidence="18" id="KW-1185">Reference proteome</keyword>
<dbReference type="PANTHER" id="PTHR32552:SF82">
    <property type="entry name" value="FCUA PROTEIN"/>
    <property type="match status" value="1"/>
</dbReference>
<dbReference type="PROSITE" id="PS52016">
    <property type="entry name" value="TONB_DEPENDENT_REC_3"/>
    <property type="match status" value="1"/>
</dbReference>
<dbReference type="Pfam" id="PF00593">
    <property type="entry name" value="TonB_dep_Rec_b-barrel"/>
    <property type="match status" value="1"/>
</dbReference>
<dbReference type="InterPro" id="IPR039426">
    <property type="entry name" value="TonB-dep_rcpt-like"/>
</dbReference>
<dbReference type="NCBIfam" id="TIGR01783">
    <property type="entry name" value="TonB-siderophor"/>
    <property type="match status" value="1"/>
</dbReference>
<dbReference type="InterPro" id="IPR036942">
    <property type="entry name" value="Beta-barrel_TonB_sf"/>
</dbReference>
<dbReference type="eggNOG" id="COG4774">
    <property type="taxonomic scope" value="Bacteria"/>
</dbReference>
<evidence type="ECO:0000256" key="3">
    <source>
        <dbReference type="ARBA" id="ARBA00022448"/>
    </source>
</evidence>
<evidence type="ECO:0000256" key="1">
    <source>
        <dbReference type="ARBA" id="ARBA00004571"/>
    </source>
</evidence>
<dbReference type="STRING" id="153496.A0U89_00830"/>
<evidence type="ECO:0000256" key="16">
    <source>
        <dbReference type="RuleBase" id="RU003357"/>
    </source>
</evidence>